<dbReference type="AlphaFoldDB" id="A0A1I0PVH0"/>
<name>A0A1I0PVH0_9FIRM</name>
<dbReference type="EMBL" id="FOJI01000006">
    <property type="protein sequence ID" value="SEW18336.1"/>
    <property type="molecule type" value="Genomic_DNA"/>
</dbReference>
<gene>
    <name evidence="2" type="ORF">SAMN05421659_10633</name>
</gene>
<dbReference type="STRING" id="99656.SAMN05421659_10633"/>
<proteinExistence type="predicted"/>
<dbReference type="Gene3D" id="3.40.630.30">
    <property type="match status" value="1"/>
</dbReference>
<evidence type="ECO:0000313" key="3">
    <source>
        <dbReference type="Proteomes" id="UP000199701"/>
    </source>
</evidence>
<keyword evidence="2" id="KW-0808">Transferase</keyword>
<dbReference type="InterPro" id="IPR051554">
    <property type="entry name" value="Acetyltransferase_Eis"/>
</dbReference>
<keyword evidence="3" id="KW-1185">Reference proteome</keyword>
<evidence type="ECO:0000259" key="1">
    <source>
        <dbReference type="PROSITE" id="PS51186"/>
    </source>
</evidence>
<feature type="domain" description="N-acetyltransferase" evidence="1">
    <location>
        <begin position="1"/>
        <end position="148"/>
    </location>
</feature>
<dbReference type="Pfam" id="PF13527">
    <property type="entry name" value="Acetyltransf_9"/>
    <property type="match status" value="1"/>
</dbReference>
<dbReference type="CDD" id="cd04301">
    <property type="entry name" value="NAT_SF"/>
    <property type="match status" value="1"/>
</dbReference>
<evidence type="ECO:0000313" key="2">
    <source>
        <dbReference type="EMBL" id="SEW18336.1"/>
    </source>
</evidence>
<dbReference type="PANTHER" id="PTHR37817:SF1">
    <property type="entry name" value="N-ACETYLTRANSFERASE EIS"/>
    <property type="match status" value="1"/>
</dbReference>
<sequence length="302" mass="34895">MISYGKYEYIPALKIMWHKIFGDSESYLNSFFGKVYKDENTLVDIENGNVVSVLFMIPYKFIANGKETKIVYLYALATDPAYRGRKIMAKLIQKSLDLSAKRGYALSVLIPADDSLFEYYRQFGFEEYFERVLITKTIADIDKEQTNKEQTNKGFKIQEIGNTSMKLVKADAEQIWAAYSHSEIFASEGIILSKEQNEYYIEELKSEGGQAYVFKMSGDKDGYALLQLRDNNLLVLETNVDANNLKLFYEALYRLYKFEAVTFYQPICFDEAEIKPYKKSFAMAKSLNGINVKDPFINRVLM</sequence>
<protein>
    <submittedName>
        <fullName evidence="2">Acetyltransferase (GNAT) domain-containing protein</fullName>
    </submittedName>
</protein>
<dbReference type="GO" id="GO:0030649">
    <property type="term" value="P:aminoglycoside antibiotic catabolic process"/>
    <property type="evidence" value="ECO:0007669"/>
    <property type="project" value="TreeGrafter"/>
</dbReference>
<dbReference type="SUPFAM" id="SSF55729">
    <property type="entry name" value="Acyl-CoA N-acyltransferases (Nat)"/>
    <property type="match status" value="1"/>
</dbReference>
<dbReference type="InterPro" id="IPR000182">
    <property type="entry name" value="GNAT_dom"/>
</dbReference>
<organism evidence="2 3">
    <name type="scientific">[Clostridium] fimetarium</name>
    <dbReference type="NCBI Taxonomy" id="99656"/>
    <lineage>
        <taxon>Bacteria</taxon>
        <taxon>Bacillati</taxon>
        <taxon>Bacillota</taxon>
        <taxon>Clostridia</taxon>
        <taxon>Lachnospirales</taxon>
        <taxon>Lachnospiraceae</taxon>
    </lineage>
</organism>
<reference evidence="2 3" key="1">
    <citation type="submission" date="2016-10" db="EMBL/GenBank/DDBJ databases">
        <authorList>
            <person name="de Groot N.N."/>
        </authorList>
    </citation>
    <scope>NUCLEOTIDE SEQUENCE [LARGE SCALE GENOMIC DNA]</scope>
    <source>
        <strain evidence="2 3">DSM 9179</strain>
    </source>
</reference>
<dbReference type="InterPro" id="IPR016181">
    <property type="entry name" value="Acyl_CoA_acyltransferase"/>
</dbReference>
<accession>A0A1I0PVH0</accession>
<dbReference type="Proteomes" id="UP000199701">
    <property type="component" value="Unassembled WGS sequence"/>
</dbReference>
<dbReference type="GO" id="GO:0034069">
    <property type="term" value="F:aminoglycoside N-acetyltransferase activity"/>
    <property type="evidence" value="ECO:0007669"/>
    <property type="project" value="TreeGrafter"/>
</dbReference>
<dbReference type="RefSeq" id="WP_092453027.1">
    <property type="nucleotide sequence ID" value="NZ_FOJI01000006.1"/>
</dbReference>
<dbReference type="PROSITE" id="PS51186">
    <property type="entry name" value="GNAT"/>
    <property type="match status" value="1"/>
</dbReference>
<dbReference type="PANTHER" id="PTHR37817">
    <property type="entry name" value="N-ACETYLTRANSFERASE EIS"/>
    <property type="match status" value="1"/>
</dbReference>
<dbReference type="OrthoDB" id="1986015at2"/>